<organism evidence="2 3">
    <name type="scientific">Tetrapyrgos nigripes</name>
    <dbReference type="NCBI Taxonomy" id="182062"/>
    <lineage>
        <taxon>Eukaryota</taxon>
        <taxon>Fungi</taxon>
        <taxon>Dikarya</taxon>
        <taxon>Basidiomycota</taxon>
        <taxon>Agaricomycotina</taxon>
        <taxon>Agaricomycetes</taxon>
        <taxon>Agaricomycetidae</taxon>
        <taxon>Agaricales</taxon>
        <taxon>Marasmiineae</taxon>
        <taxon>Marasmiaceae</taxon>
        <taxon>Tetrapyrgos</taxon>
    </lineage>
</organism>
<dbReference type="OrthoDB" id="544277at2759"/>
<dbReference type="InterPro" id="IPR000182">
    <property type="entry name" value="GNAT_dom"/>
</dbReference>
<evidence type="ECO:0000313" key="2">
    <source>
        <dbReference type="EMBL" id="KAF5364622.1"/>
    </source>
</evidence>
<accession>A0A8H5GGJ1</accession>
<comment type="caution">
    <text evidence="2">The sequence shown here is derived from an EMBL/GenBank/DDBJ whole genome shotgun (WGS) entry which is preliminary data.</text>
</comment>
<dbReference type="Pfam" id="PF13508">
    <property type="entry name" value="Acetyltransf_7"/>
    <property type="match status" value="1"/>
</dbReference>
<evidence type="ECO:0000259" key="1">
    <source>
        <dbReference type="PROSITE" id="PS51186"/>
    </source>
</evidence>
<dbReference type="Gene3D" id="3.40.630.30">
    <property type="match status" value="1"/>
</dbReference>
<dbReference type="AlphaFoldDB" id="A0A8H5GGJ1"/>
<dbReference type="PANTHER" id="PTHR42791">
    <property type="entry name" value="GNAT FAMILY ACETYLTRANSFERASE"/>
    <property type="match status" value="1"/>
</dbReference>
<reference evidence="2 3" key="1">
    <citation type="journal article" date="2020" name="ISME J.">
        <title>Uncovering the hidden diversity of litter-decomposition mechanisms in mushroom-forming fungi.</title>
        <authorList>
            <person name="Floudas D."/>
            <person name="Bentzer J."/>
            <person name="Ahren D."/>
            <person name="Johansson T."/>
            <person name="Persson P."/>
            <person name="Tunlid A."/>
        </authorList>
    </citation>
    <scope>NUCLEOTIDE SEQUENCE [LARGE SCALE GENOMIC DNA]</scope>
    <source>
        <strain evidence="2 3">CBS 291.85</strain>
    </source>
</reference>
<name>A0A8H5GGJ1_9AGAR</name>
<dbReference type="InterPro" id="IPR016181">
    <property type="entry name" value="Acyl_CoA_acyltransferase"/>
</dbReference>
<gene>
    <name evidence="2" type="ORF">D9758_005603</name>
</gene>
<dbReference type="PROSITE" id="PS51186">
    <property type="entry name" value="GNAT"/>
    <property type="match status" value="1"/>
</dbReference>
<dbReference type="CDD" id="cd04301">
    <property type="entry name" value="NAT_SF"/>
    <property type="match status" value="1"/>
</dbReference>
<keyword evidence="3" id="KW-1185">Reference proteome</keyword>
<dbReference type="Proteomes" id="UP000559256">
    <property type="component" value="Unassembled WGS sequence"/>
</dbReference>
<feature type="domain" description="N-acetyltransferase" evidence="1">
    <location>
        <begin position="77"/>
        <end position="247"/>
    </location>
</feature>
<dbReference type="PANTHER" id="PTHR42791:SF1">
    <property type="entry name" value="N-ACETYLTRANSFERASE DOMAIN-CONTAINING PROTEIN"/>
    <property type="match status" value="1"/>
</dbReference>
<proteinExistence type="predicted"/>
<evidence type="ECO:0000313" key="3">
    <source>
        <dbReference type="Proteomes" id="UP000559256"/>
    </source>
</evidence>
<dbReference type="EMBL" id="JAACJM010000032">
    <property type="protein sequence ID" value="KAF5364622.1"/>
    <property type="molecule type" value="Genomic_DNA"/>
</dbReference>
<dbReference type="InterPro" id="IPR052523">
    <property type="entry name" value="Trichothecene_AcTrans"/>
</dbReference>
<sequence>MASNDAKAPYIRLAKKDDFEDLAIMLQKAFIRSPPQSFYARLDKPLTTDPEDASKRKNQFNYLRYLLHRCWAMQARITILVVPTEGHKEIIAGVTIWLPPGVRRPPSLFKSLILPGLVPLLLSWGVGFRKRVYELVSSTESVLKEAYASKKLPGSPADSWYLLLAGTDPEYQGKGYMSKLIRETIEQTGDNAIFTLEANNPKARDVYVKHGFEVVGEVRIGKGSVDDTGILAQGEKAVGFPMYPMIRHGQ</sequence>
<dbReference type="GO" id="GO:0016747">
    <property type="term" value="F:acyltransferase activity, transferring groups other than amino-acyl groups"/>
    <property type="evidence" value="ECO:0007669"/>
    <property type="project" value="InterPro"/>
</dbReference>
<protein>
    <recommendedName>
        <fullName evidence="1">N-acetyltransferase domain-containing protein</fullName>
    </recommendedName>
</protein>
<dbReference type="SUPFAM" id="SSF55729">
    <property type="entry name" value="Acyl-CoA N-acyltransferases (Nat)"/>
    <property type="match status" value="1"/>
</dbReference>